<dbReference type="SUPFAM" id="SSF53167">
    <property type="entry name" value="Purine and uridine phosphorylases"/>
    <property type="match status" value="1"/>
</dbReference>
<keyword evidence="1" id="KW-0474">Menaquinone biosynthesis</keyword>
<dbReference type="STRING" id="1121451.DESAM_20138"/>
<protein>
    <recommendedName>
        <fullName evidence="1 2">Futalosine hydrolase</fullName>
        <shortName evidence="1">FL hydrolase</shortName>
        <ecNumber evidence="1 2">3.2.2.26</ecNumber>
    </recommendedName>
    <alternativeName>
        <fullName evidence="1">Futalosine nucleosidase</fullName>
    </alternativeName>
    <alternativeName>
        <fullName evidence="1">Menaquinone biosynthetic enzyme MqnB</fullName>
    </alternativeName>
</protein>
<dbReference type="EC" id="3.2.2.26" evidence="1 2"/>
<proteinExistence type="inferred from homology"/>
<evidence type="ECO:0000256" key="2">
    <source>
        <dbReference type="NCBIfam" id="TIGR03664"/>
    </source>
</evidence>
<dbReference type="Proteomes" id="UP000010808">
    <property type="component" value="Chromosome"/>
</dbReference>
<dbReference type="GO" id="GO:0008782">
    <property type="term" value="F:adenosylhomocysteine nucleosidase activity"/>
    <property type="evidence" value="ECO:0007669"/>
    <property type="project" value="TreeGrafter"/>
</dbReference>
<sequence length="232" mass="24577">MKPLLFVTATIKEMKSALGGVCSLPQLEQGKPVGFKFANKPVLLLVTGIGVINASFALGRTLAEHDVGFVLLAGIAGTFNPKLFPVGSGCLVRTEIWPEYGLKTGEKVDPRGIGFCLAEIDNKQIWDRVELCDGKSLVNSGLDRLQKLPEAVSLTVSGVTATADGAAGLRDEYSADIENMEGFAAAYACSLSGVQICQVRTVSNLVGSREKKDWDLSGALAELGRICCALVK</sequence>
<dbReference type="KEGG" id="dhy:DESAM_20138"/>
<dbReference type="HAMAP" id="MF_00991">
    <property type="entry name" value="MqnB"/>
    <property type="match status" value="1"/>
</dbReference>
<dbReference type="InterPro" id="IPR035994">
    <property type="entry name" value="Nucleoside_phosphorylase_sf"/>
</dbReference>
<dbReference type="NCBIfam" id="TIGR03664">
    <property type="entry name" value="fut_nucase"/>
    <property type="match status" value="1"/>
</dbReference>
<dbReference type="GO" id="GO:0008930">
    <property type="term" value="F:methylthioadenosine nucleosidase activity"/>
    <property type="evidence" value="ECO:0007669"/>
    <property type="project" value="TreeGrafter"/>
</dbReference>
<comment type="similarity">
    <text evidence="1">Belongs to the PNP/UDP phosphorylase family. Futalosine hydrolase subfamily.</text>
</comment>
<dbReference type="PATRIC" id="fig|1121451.3.peg.412"/>
<dbReference type="InterPro" id="IPR019963">
    <property type="entry name" value="FL_hydrolase_MqnB"/>
</dbReference>
<name>L0R6T3_9BACT</name>
<reference evidence="4 5" key="1">
    <citation type="submission" date="2012-10" db="EMBL/GenBank/DDBJ databases">
        <authorList>
            <person name="Genoscope - CEA"/>
        </authorList>
    </citation>
    <scope>NUCLEOTIDE SEQUENCE [LARGE SCALE GENOMIC DNA]</scope>
    <source>
        <strain evidence="5">AM13 / DSM 14728</strain>
    </source>
</reference>
<dbReference type="HOGENOM" id="CLU_031248_3_1_7"/>
<dbReference type="PANTHER" id="PTHR46832:SF2">
    <property type="entry name" value="FUTALOSINE HYDROLASE"/>
    <property type="match status" value="1"/>
</dbReference>
<dbReference type="RefSeq" id="WP_015335039.1">
    <property type="nucleotide sequence ID" value="NC_020055.1"/>
</dbReference>
<dbReference type="AlphaFoldDB" id="L0R6T3"/>
<dbReference type="UniPathway" id="UPA00079"/>
<evidence type="ECO:0000259" key="3">
    <source>
        <dbReference type="Pfam" id="PF01048"/>
    </source>
</evidence>
<evidence type="ECO:0000313" key="5">
    <source>
        <dbReference type="Proteomes" id="UP000010808"/>
    </source>
</evidence>
<dbReference type="InterPro" id="IPR000845">
    <property type="entry name" value="Nucleoside_phosphorylase_d"/>
</dbReference>
<dbReference type="GO" id="GO:0019284">
    <property type="term" value="P:L-methionine salvage from S-adenosylmethionine"/>
    <property type="evidence" value="ECO:0007669"/>
    <property type="project" value="TreeGrafter"/>
</dbReference>
<dbReference type="GO" id="GO:0005829">
    <property type="term" value="C:cytosol"/>
    <property type="evidence" value="ECO:0007669"/>
    <property type="project" value="TreeGrafter"/>
</dbReference>
<evidence type="ECO:0000313" key="4">
    <source>
        <dbReference type="EMBL" id="CCO22429.1"/>
    </source>
</evidence>
<dbReference type="eggNOG" id="COG0775">
    <property type="taxonomic scope" value="Bacteria"/>
</dbReference>
<dbReference type="OrthoDB" id="9788270at2"/>
<dbReference type="EMBL" id="FO203522">
    <property type="protein sequence ID" value="CCO22429.1"/>
    <property type="molecule type" value="Genomic_DNA"/>
</dbReference>
<accession>L0R6T3</accession>
<dbReference type="Pfam" id="PF01048">
    <property type="entry name" value="PNP_UDP_1"/>
    <property type="match status" value="1"/>
</dbReference>
<feature type="domain" description="Nucleoside phosphorylase" evidence="3">
    <location>
        <begin position="35"/>
        <end position="229"/>
    </location>
</feature>
<gene>
    <name evidence="1" type="primary">mqnB</name>
    <name evidence="4" type="ORF">DESAM_20138</name>
</gene>
<dbReference type="GO" id="GO:0009116">
    <property type="term" value="P:nucleoside metabolic process"/>
    <property type="evidence" value="ECO:0007669"/>
    <property type="project" value="InterPro"/>
</dbReference>
<keyword evidence="5" id="KW-1185">Reference proteome</keyword>
<dbReference type="Gene3D" id="3.40.50.1580">
    <property type="entry name" value="Nucleoside phosphorylase domain"/>
    <property type="match status" value="1"/>
</dbReference>
<organism evidence="4 5">
    <name type="scientific">Maridesulfovibrio hydrothermalis AM13 = DSM 14728</name>
    <dbReference type="NCBI Taxonomy" id="1121451"/>
    <lineage>
        <taxon>Bacteria</taxon>
        <taxon>Pseudomonadati</taxon>
        <taxon>Thermodesulfobacteriota</taxon>
        <taxon>Desulfovibrionia</taxon>
        <taxon>Desulfovibrionales</taxon>
        <taxon>Desulfovibrionaceae</taxon>
        <taxon>Maridesulfovibrio</taxon>
    </lineage>
</organism>
<comment type="pathway">
    <text evidence="1">Quinol/quinone metabolism; menaquinone biosynthesis.</text>
</comment>
<dbReference type="GO" id="GO:0009234">
    <property type="term" value="P:menaquinone biosynthetic process"/>
    <property type="evidence" value="ECO:0007669"/>
    <property type="project" value="UniProtKB-UniRule"/>
</dbReference>
<comment type="catalytic activity">
    <reaction evidence="1">
        <text>futalosine + H2O = dehypoxanthine futalosine + hypoxanthine</text>
        <dbReference type="Rhea" id="RHEA:25904"/>
        <dbReference type="ChEBI" id="CHEBI:15377"/>
        <dbReference type="ChEBI" id="CHEBI:17368"/>
        <dbReference type="ChEBI" id="CHEBI:58863"/>
        <dbReference type="ChEBI" id="CHEBI:58864"/>
        <dbReference type="EC" id="3.2.2.26"/>
    </reaction>
</comment>
<keyword evidence="1" id="KW-0378">Hydrolase</keyword>
<comment type="function">
    <text evidence="1">Catalyzes the hydrolysis of futalosine (FL) to dehypoxanthine futalosine (DHFL) and hypoxanthine, a step in the biosynthesis of menaquinone (MK, vitamin K2).</text>
</comment>
<dbReference type="PANTHER" id="PTHR46832">
    <property type="entry name" value="5'-METHYLTHIOADENOSINE/S-ADENOSYLHOMOCYSTEINE NUCLEOSIDASE"/>
    <property type="match status" value="1"/>
</dbReference>
<evidence type="ECO:0000256" key="1">
    <source>
        <dbReference type="HAMAP-Rule" id="MF_00991"/>
    </source>
</evidence>